<feature type="domain" description="Calcineurin-like phosphoesterase" evidence="5">
    <location>
        <begin position="3"/>
        <end position="189"/>
    </location>
</feature>
<dbReference type="Proteomes" id="UP000295573">
    <property type="component" value="Unassembled WGS sequence"/>
</dbReference>
<dbReference type="GO" id="GO:0046872">
    <property type="term" value="F:metal ion binding"/>
    <property type="evidence" value="ECO:0007669"/>
    <property type="project" value="UniProtKB-KW"/>
</dbReference>
<evidence type="ECO:0000256" key="2">
    <source>
        <dbReference type="ARBA" id="ARBA00022801"/>
    </source>
</evidence>
<dbReference type="EMBL" id="SLWR01000001">
    <property type="protein sequence ID" value="TCO51031.1"/>
    <property type="molecule type" value="Genomic_DNA"/>
</dbReference>
<comment type="caution">
    <text evidence="6">The sequence shown here is derived from an EMBL/GenBank/DDBJ whole genome shotgun (WGS) entry which is preliminary data.</text>
</comment>
<name>A0A4R2IYG2_9ACTN</name>
<dbReference type="SUPFAM" id="SSF56300">
    <property type="entry name" value="Metallo-dependent phosphatases"/>
    <property type="match status" value="1"/>
</dbReference>
<evidence type="ECO:0000259" key="5">
    <source>
        <dbReference type="Pfam" id="PF00149"/>
    </source>
</evidence>
<dbReference type="PANTHER" id="PTHR42988">
    <property type="entry name" value="PHOSPHOHYDROLASE"/>
    <property type="match status" value="1"/>
</dbReference>
<protein>
    <submittedName>
        <fullName evidence="6">3',5'-cyclic AMP phosphodiesterase CpdA</fullName>
    </submittedName>
</protein>
<evidence type="ECO:0000313" key="6">
    <source>
        <dbReference type="EMBL" id="TCO51031.1"/>
    </source>
</evidence>
<dbReference type="PANTHER" id="PTHR42988:SF2">
    <property type="entry name" value="CYCLIC NUCLEOTIDE PHOSPHODIESTERASE CBUA0032-RELATED"/>
    <property type="match status" value="1"/>
</dbReference>
<keyword evidence="2" id="KW-0378">Hydrolase</keyword>
<dbReference type="InterPro" id="IPR029052">
    <property type="entry name" value="Metallo-depent_PP-like"/>
</dbReference>
<sequence length="252" mass="27135">MFVIAHLSDPHIDGSEEARSRLRRITSYLRAFRQPVDVVLVTGDLADHALESEYAELAAELKLDVPVLVLPGNHDVSAPLRAGLGDYIDSPGEGHPVHQVRDVGGARFVLVDTSVPGEDHGLLSPESLAWLDAVLREPVDGPLFVAFHHPPFELHHPVLDQWLLRSGDELEAVLRGKPLTAVLAGHVHNGLATTFAGLPFLVAPGIRSTPPLPFEPPAPGGGLVDNTTAHPGFALHIHEPGKPLQTLYRFPA</sequence>
<dbReference type="RefSeq" id="WP_132142610.1">
    <property type="nucleotide sequence ID" value="NZ_SLWR01000001.1"/>
</dbReference>
<gene>
    <name evidence="6" type="ORF">EV646_10113</name>
</gene>
<evidence type="ECO:0000256" key="3">
    <source>
        <dbReference type="ARBA" id="ARBA00023004"/>
    </source>
</evidence>
<evidence type="ECO:0000256" key="4">
    <source>
        <dbReference type="ARBA" id="ARBA00025742"/>
    </source>
</evidence>
<reference evidence="6 7" key="1">
    <citation type="journal article" date="2015" name="Stand. Genomic Sci.">
        <title>Genomic Encyclopedia of Bacterial and Archaeal Type Strains, Phase III: the genomes of soil and plant-associated and newly described type strains.</title>
        <authorList>
            <person name="Whitman W.B."/>
            <person name="Woyke T."/>
            <person name="Klenk H.P."/>
            <person name="Zhou Y."/>
            <person name="Lilburn T.G."/>
            <person name="Beck B.J."/>
            <person name="De Vos P."/>
            <person name="Vandamme P."/>
            <person name="Eisen J.A."/>
            <person name="Garrity G."/>
            <person name="Hugenholtz P."/>
            <person name="Kyrpides N.C."/>
        </authorList>
    </citation>
    <scope>NUCLEOTIDE SEQUENCE [LARGE SCALE GENOMIC DNA]</scope>
    <source>
        <strain evidence="6 7">VKM Ac-2541</strain>
    </source>
</reference>
<comment type="similarity">
    <text evidence="4">Belongs to the cyclic nucleotide phosphodiesterase class-III family.</text>
</comment>
<keyword evidence="1" id="KW-0479">Metal-binding</keyword>
<evidence type="ECO:0000313" key="7">
    <source>
        <dbReference type="Proteomes" id="UP000295573"/>
    </source>
</evidence>
<dbReference type="OrthoDB" id="5241795at2"/>
<dbReference type="GO" id="GO:0016787">
    <property type="term" value="F:hydrolase activity"/>
    <property type="evidence" value="ECO:0007669"/>
    <property type="project" value="UniProtKB-KW"/>
</dbReference>
<dbReference type="InterPro" id="IPR004843">
    <property type="entry name" value="Calcineurin-like_PHP"/>
</dbReference>
<accession>A0A4R2IYG2</accession>
<proteinExistence type="inferred from homology"/>
<dbReference type="Pfam" id="PF00149">
    <property type="entry name" value="Metallophos"/>
    <property type="match status" value="1"/>
</dbReference>
<keyword evidence="3" id="KW-0408">Iron</keyword>
<dbReference type="Gene3D" id="3.60.21.10">
    <property type="match status" value="1"/>
</dbReference>
<dbReference type="AlphaFoldDB" id="A0A4R2IYG2"/>
<organism evidence="6 7">
    <name type="scientific">Kribbella antiqua</name>
    <dbReference type="NCBI Taxonomy" id="2512217"/>
    <lineage>
        <taxon>Bacteria</taxon>
        <taxon>Bacillati</taxon>
        <taxon>Actinomycetota</taxon>
        <taxon>Actinomycetes</taxon>
        <taxon>Propionibacteriales</taxon>
        <taxon>Kribbellaceae</taxon>
        <taxon>Kribbella</taxon>
    </lineage>
</organism>
<dbReference type="InterPro" id="IPR050884">
    <property type="entry name" value="CNP_phosphodiesterase-III"/>
</dbReference>
<keyword evidence="7" id="KW-1185">Reference proteome</keyword>
<evidence type="ECO:0000256" key="1">
    <source>
        <dbReference type="ARBA" id="ARBA00022723"/>
    </source>
</evidence>